<keyword evidence="9" id="KW-0539">Nucleus</keyword>
<feature type="domain" description="Transducer of regulated CREB activity N-terminal" evidence="11">
    <location>
        <begin position="16"/>
        <end position="71"/>
    </location>
</feature>
<dbReference type="GO" id="GO:0008140">
    <property type="term" value="F:cAMP response element binding protein binding"/>
    <property type="evidence" value="ECO:0007669"/>
    <property type="project" value="InterPro"/>
</dbReference>
<feature type="region of interest" description="Disordered" evidence="10">
    <location>
        <begin position="256"/>
        <end position="278"/>
    </location>
</feature>
<keyword evidence="6" id="KW-0805">Transcription regulation</keyword>
<keyword evidence="5" id="KW-0597">Phosphoprotein</keyword>
<evidence type="ECO:0000259" key="12">
    <source>
        <dbReference type="Pfam" id="PF12885"/>
    </source>
</evidence>
<evidence type="ECO:0000256" key="7">
    <source>
        <dbReference type="ARBA" id="ARBA00023159"/>
    </source>
</evidence>
<feature type="region of interest" description="Disordered" evidence="10">
    <location>
        <begin position="104"/>
        <end position="168"/>
    </location>
</feature>
<evidence type="ECO:0000256" key="10">
    <source>
        <dbReference type="SAM" id="MobiDB-lite"/>
    </source>
</evidence>
<dbReference type="InterPro" id="IPR024784">
    <property type="entry name" value="TORC_M"/>
</dbReference>
<dbReference type="Pfam" id="PF12885">
    <property type="entry name" value="TORC_M"/>
    <property type="match status" value="1"/>
</dbReference>
<dbReference type="GO" id="GO:0045944">
    <property type="term" value="P:positive regulation of transcription by RNA polymerase II"/>
    <property type="evidence" value="ECO:0007669"/>
    <property type="project" value="TreeGrafter"/>
</dbReference>
<dbReference type="InterPro" id="IPR024786">
    <property type="entry name" value="TORC"/>
</dbReference>
<dbReference type="PANTHER" id="PTHR13589">
    <property type="entry name" value="CREB-REGULATED TRANSCRIPTION COACTIVATOR"/>
    <property type="match status" value="1"/>
</dbReference>
<evidence type="ECO:0000256" key="6">
    <source>
        <dbReference type="ARBA" id="ARBA00023015"/>
    </source>
</evidence>
<proteinExistence type="inferred from homology"/>
<evidence type="ECO:0000256" key="8">
    <source>
        <dbReference type="ARBA" id="ARBA00023163"/>
    </source>
</evidence>
<feature type="compositionally biased region" description="Polar residues" evidence="10">
    <location>
        <begin position="212"/>
        <end position="227"/>
    </location>
</feature>
<feature type="region of interest" description="Disordered" evidence="10">
    <location>
        <begin position="48"/>
        <end position="86"/>
    </location>
</feature>
<comment type="caution">
    <text evidence="13">The sequence shown here is derived from an EMBL/GenBank/DDBJ whole genome shotgun (WGS) entry which is preliminary data.</text>
</comment>
<evidence type="ECO:0000313" key="14">
    <source>
        <dbReference type="Proteomes" id="UP001151699"/>
    </source>
</evidence>
<evidence type="ECO:0000256" key="4">
    <source>
        <dbReference type="ARBA" id="ARBA00022490"/>
    </source>
</evidence>
<dbReference type="Pfam" id="PF12884">
    <property type="entry name" value="TORC_N"/>
    <property type="match status" value="1"/>
</dbReference>
<feature type="region of interest" description="Disordered" evidence="10">
    <location>
        <begin position="212"/>
        <end position="241"/>
    </location>
</feature>
<keyword evidence="8" id="KW-0804">Transcription</keyword>
<keyword evidence="7" id="KW-0010">Activator</keyword>
<evidence type="ECO:0000256" key="1">
    <source>
        <dbReference type="ARBA" id="ARBA00004123"/>
    </source>
</evidence>
<protein>
    <submittedName>
        <fullName evidence="13">CREB-regulated transcription coactivator 1</fullName>
    </submittedName>
</protein>
<evidence type="ECO:0000259" key="11">
    <source>
        <dbReference type="Pfam" id="PF12884"/>
    </source>
</evidence>
<evidence type="ECO:0000256" key="3">
    <source>
        <dbReference type="ARBA" id="ARBA00007167"/>
    </source>
</evidence>
<dbReference type="Proteomes" id="UP001151699">
    <property type="component" value="Chromosome B"/>
</dbReference>
<dbReference type="OrthoDB" id="8947034at2759"/>
<sequence>MANKAKVPKTKIVMANPRKFSEKIALHNQKQAEETAAFEKIMREVSDATSKVSSTVTLTPGLGSFRGGSLPNVSEPKRKPQQSIKVDAEEIKPDDSTLAQYGMASIQSPRMSETNTVKSNETQTRGRSSVGPIRRPGDRKIDTSPYSSGNIAYLSPPSDSSWRRTSSDSAIHQSLQQAQDHHIYGTHSPFILSPAAQRRITNVSSNIDIKSFGNQHANNQHNISGANNDGRPRSSCGLSRLPGINIYPSSHDNSMQIPIGSNTGSLPDLTSVHFPSPL</sequence>
<evidence type="ECO:0000256" key="2">
    <source>
        <dbReference type="ARBA" id="ARBA00004496"/>
    </source>
</evidence>
<dbReference type="InterPro" id="IPR024783">
    <property type="entry name" value="TORC_N"/>
</dbReference>
<feature type="compositionally biased region" description="Polar residues" evidence="10">
    <location>
        <begin position="105"/>
        <end position="127"/>
    </location>
</feature>
<keyword evidence="14" id="KW-1185">Reference proteome</keyword>
<organism evidence="13 14">
    <name type="scientific">Pseudolycoriella hygida</name>
    <dbReference type="NCBI Taxonomy" id="35572"/>
    <lineage>
        <taxon>Eukaryota</taxon>
        <taxon>Metazoa</taxon>
        <taxon>Ecdysozoa</taxon>
        <taxon>Arthropoda</taxon>
        <taxon>Hexapoda</taxon>
        <taxon>Insecta</taxon>
        <taxon>Pterygota</taxon>
        <taxon>Neoptera</taxon>
        <taxon>Endopterygota</taxon>
        <taxon>Diptera</taxon>
        <taxon>Nematocera</taxon>
        <taxon>Sciaroidea</taxon>
        <taxon>Sciaridae</taxon>
        <taxon>Pseudolycoriella</taxon>
    </lineage>
</organism>
<dbReference type="GO" id="GO:0005737">
    <property type="term" value="C:cytoplasm"/>
    <property type="evidence" value="ECO:0007669"/>
    <property type="project" value="UniProtKB-SubCell"/>
</dbReference>
<feature type="compositionally biased region" description="Polar residues" evidence="10">
    <location>
        <begin position="48"/>
        <end position="58"/>
    </location>
</feature>
<evidence type="ECO:0000256" key="5">
    <source>
        <dbReference type="ARBA" id="ARBA00022553"/>
    </source>
</evidence>
<reference evidence="13" key="1">
    <citation type="submission" date="2022-07" db="EMBL/GenBank/DDBJ databases">
        <authorList>
            <person name="Trinca V."/>
            <person name="Uliana J.V.C."/>
            <person name="Torres T.T."/>
            <person name="Ward R.J."/>
            <person name="Monesi N."/>
        </authorList>
    </citation>
    <scope>NUCLEOTIDE SEQUENCE</scope>
    <source>
        <strain evidence="13">HSMRA1968</strain>
        <tissue evidence="13">Whole embryos</tissue>
    </source>
</reference>
<feature type="domain" description="Transducer of regulated CREB activity middle" evidence="12">
    <location>
        <begin position="164"/>
        <end position="278"/>
    </location>
</feature>
<keyword evidence="4" id="KW-0963">Cytoplasm</keyword>
<feature type="compositionally biased region" description="Polar residues" evidence="10">
    <location>
        <begin position="256"/>
        <end position="265"/>
    </location>
</feature>
<name>A0A9Q0N0A8_9DIPT</name>
<dbReference type="EMBL" id="WJQU01000002">
    <property type="protein sequence ID" value="KAJ6640536.1"/>
    <property type="molecule type" value="Genomic_DNA"/>
</dbReference>
<dbReference type="PANTHER" id="PTHR13589:SF15">
    <property type="entry name" value="CREB-REGULATED TRANSCRIPTION COACTIVATOR, ISOFORM B"/>
    <property type="match status" value="1"/>
</dbReference>
<evidence type="ECO:0000256" key="9">
    <source>
        <dbReference type="ARBA" id="ARBA00023242"/>
    </source>
</evidence>
<dbReference type="AlphaFoldDB" id="A0A9Q0N0A8"/>
<feature type="non-terminal residue" evidence="13">
    <location>
        <position position="278"/>
    </location>
</feature>
<comment type="subcellular location">
    <subcellularLocation>
        <location evidence="2">Cytoplasm</location>
    </subcellularLocation>
    <subcellularLocation>
        <location evidence="1">Nucleus</location>
    </subcellularLocation>
</comment>
<dbReference type="GO" id="GO:0005634">
    <property type="term" value="C:nucleus"/>
    <property type="evidence" value="ECO:0007669"/>
    <property type="project" value="UniProtKB-SubCell"/>
</dbReference>
<dbReference type="GO" id="GO:0051289">
    <property type="term" value="P:protein homotetramerization"/>
    <property type="evidence" value="ECO:0007669"/>
    <property type="project" value="InterPro"/>
</dbReference>
<accession>A0A9Q0N0A8</accession>
<evidence type="ECO:0000313" key="13">
    <source>
        <dbReference type="EMBL" id="KAJ6640536.1"/>
    </source>
</evidence>
<comment type="similarity">
    <text evidence="3">Belongs to the TORC family.</text>
</comment>
<gene>
    <name evidence="13" type="primary">Crtc1</name>
    <name evidence="13" type="ORF">Bhyg_05465</name>
</gene>